<comment type="subcellular location">
    <subcellularLocation>
        <location evidence="1">Membrane</location>
        <topology evidence="1">Multi-pass membrane protein</topology>
    </subcellularLocation>
</comment>
<dbReference type="InParanoid" id="A0A074YTU2"/>
<feature type="domain" description="Integral membrane bound transporter" evidence="8">
    <location>
        <begin position="610"/>
        <end position="746"/>
    </location>
</feature>
<feature type="transmembrane region" description="Helical" evidence="6">
    <location>
        <begin position="611"/>
        <end position="631"/>
    </location>
</feature>
<dbReference type="OMA" id="MIGIELQ"/>
<proteinExistence type="predicted"/>
<evidence type="ECO:0000256" key="2">
    <source>
        <dbReference type="ARBA" id="ARBA00022692"/>
    </source>
</evidence>
<feature type="region of interest" description="Disordered" evidence="5">
    <location>
        <begin position="383"/>
        <end position="404"/>
    </location>
</feature>
<evidence type="ECO:0000256" key="1">
    <source>
        <dbReference type="ARBA" id="ARBA00004141"/>
    </source>
</evidence>
<feature type="transmembrane region" description="Helical" evidence="6">
    <location>
        <begin position="664"/>
        <end position="682"/>
    </location>
</feature>
<dbReference type="PANTHER" id="PTHR37994:SF4">
    <property type="entry name" value="ER TRANSPORTER 6TM N-TERMINAL DOMAIN-CONTAINING PROTEIN-RELATED"/>
    <property type="match status" value="1"/>
</dbReference>
<dbReference type="GeneID" id="25370911"/>
<dbReference type="STRING" id="1043005.A0A074YTU2"/>
<evidence type="ECO:0000313" key="9">
    <source>
        <dbReference type="EMBL" id="KEQ90266.1"/>
    </source>
</evidence>
<accession>A0A074YTU2</accession>
<feature type="transmembrane region" description="Helical" evidence="6">
    <location>
        <begin position="79"/>
        <end position="98"/>
    </location>
</feature>
<feature type="transmembrane region" description="Helical" evidence="6">
    <location>
        <begin position="171"/>
        <end position="194"/>
    </location>
</feature>
<evidence type="ECO:0000313" key="10">
    <source>
        <dbReference type="Proteomes" id="UP000030641"/>
    </source>
</evidence>
<feature type="region of interest" description="Disordered" evidence="5">
    <location>
        <begin position="441"/>
        <end position="462"/>
    </location>
</feature>
<keyword evidence="3 6" id="KW-1133">Transmembrane helix</keyword>
<feature type="transmembrane region" description="Helical" evidence="6">
    <location>
        <begin position="110"/>
        <end position="130"/>
    </location>
</feature>
<dbReference type="Pfam" id="PF13515">
    <property type="entry name" value="FUSC_2"/>
    <property type="match status" value="1"/>
</dbReference>
<dbReference type="RefSeq" id="XP_013338767.1">
    <property type="nucleotide sequence ID" value="XM_013483313.1"/>
</dbReference>
<feature type="transmembrane region" description="Helical" evidence="6">
    <location>
        <begin position="48"/>
        <end position="67"/>
    </location>
</feature>
<evidence type="ECO:0000259" key="7">
    <source>
        <dbReference type="Pfam" id="PF10337"/>
    </source>
</evidence>
<evidence type="ECO:0000259" key="8">
    <source>
        <dbReference type="Pfam" id="PF13515"/>
    </source>
</evidence>
<keyword evidence="10" id="KW-1185">Reference proteome</keyword>
<dbReference type="InterPro" id="IPR018823">
    <property type="entry name" value="ArAE_2_N"/>
</dbReference>
<dbReference type="GO" id="GO:0016020">
    <property type="term" value="C:membrane"/>
    <property type="evidence" value="ECO:0007669"/>
    <property type="project" value="UniProtKB-SubCell"/>
</dbReference>
<gene>
    <name evidence="9" type="ORF">AUEXF2481DRAFT_704612</name>
</gene>
<evidence type="ECO:0000256" key="6">
    <source>
        <dbReference type="SAM" id="Phobius"/>
    </source>
</evidence>
<dbReference type="HOGENOM" id="CLU_001788_0_1_1"/>
<protein>
    <submittedName>
        <fullName evidence="9">Uncharacterized protein</fullName>
    </submittedName>
</protein>
<dbReference type="AlphaFoldDB" id="A0A074YTU2"/>
<evidence type="ECO:0000256" key="4">
    <source>
        <dbReference type="ARBA" id="ARBA00023136"/>
    </source>
</evidence>
<feature type="domain" description="Putative ER transporter 6TM N-terminal" evidence="7">
    <location>
        <begin position="111"/>
        <end position="319"/>
    </location>
</feature>
<evidence type="ECO:0000256" key="3">
    <source>
        <dbReference type="ARBA" id="ARBA00022989"/>
    </source>
</evidence>
<feature type="compositionally biased region" description="Basic and acidic residues" evidence="5">
    <location>
        <begin position="389"/>
        <end position="404"/>
    </location>
</feature>
<organism evidence="9 10">
    <name type="scientific">Aureobasidium subglaciale (strain EXF-2481)</name>
    <name type="common">Aureobasidium pullulans var. subglaciale</name>
    <dbReference type="NCBI Taxonomy" id="1043005"/>
    <lineage>
        <taxon>Eukaryota</taxon>
        <taxon>Fungi</taxon>
        <taxon>Dikarya</taxon>
        <taxon>Ascomycota</taxon>
        <taxon>Pezizomycotina</taxon>
        <taxon>Dothideomycetes</taxon>
        <taxon>Dothideomycetidae</taxon>
        <taxon>Dothideales</taxon>
        <taxon>Saccotheciaceae</taxon>
        <taxon>Aureobasidium</taxon>
    </lineage>
</organism>
<feature type="transmembrane region" description="Helical" evidence="6">
    <location>
        <begin position="638"/>
        <end position="658"/>
    </location>
</feature>
<evidence type="ECO:0000256" key="5">
    <source>
        <dbReference type="SAM" id="MobiDB-lite"/>
    </source>
</evidence>
<dbReference type="PANTHER" id="PTHR37994">
    <property type="entry name" value="ARAE_2_N DOMAIN-CONTAINING PROTEIN-RELATED"/>
    <property type="match status" value="1"/>
</dbReference>
<keyword evidence="2 6" id="KW-0812">Transmembrane</keyword>
<dbReference type="OrthoDB" id="2274698at2759"/>
<name>A0A074YTU2_AURSE</name>
<dbReference type="EMBL" id="KL584795">
    <property type="protein sequence ID" value="KEQ90266.1"/>
    <property type="molecule type" value="Genomic_DNA"/>
</dbReference>
<dbReference type="Pfam" id="PF10337">
    <property type="entry name" value="ArAE_2_N"/>
    <property type="match status" value="1"/>
</dbReference>
<sequence>MTSTMTQRPIALWRSLGIDRRMLLLMLKGSIPTAVSLALYQSTAASEVYQSLGFLVAIIAVVTVNLLPRAKLIQMTLTICAFTAIAIPLAMLATWSSLQARYHTDPQGLHAYNSSQSAITGVWLFFHIWLSNSIQARYPHLLIPTILYNIFMIVQFTSCSRFTTWTQCWDLIYLTTRCYFTGVAISFVSGMFIYPVTCRSEIFEVQEKYIRSAQGVLQQAFNYIKSMGDVSESLADAIQPQQPPDDSQTRATDEQGDSLQQKMSALKTLYVKMHAELIMAKREVAWGKLGADDITSISNLCRRLLMPIGGLAHLKDLYKAVDDPHHLAPEIKADSTSKMSPWHDDAVWSTSFGALIAPASNLINAIDDGLEHSGLMLEIIQESTSSRRARSEDQPDLESKGELMRPGDRKFATHLEGLLLQFKTDRLDSLTPWLGNEDHTDARTTTLRETADIDNGNGSSELESLHDPRLNLVLYTHHMLYTAGLAVLELCKFSDSLVSQGVMSHNRLICPSVQVIGQWLASVFDTSEAAVADEDRPNSKEEEQLIFGQTRRGAHNVEHLPPTNVYQQFGVRLGKLQRYLKGSEFSFGFRSACATMSCAILAYLHPTQDIFTHYRLIWSVIIAAIGANMSAGQSGVSYVLRILGSLAALIICYLVWYIPNGNTAGVIVMMWFASFIQMYFLIRWPRHIIGWLVILITEVLSIGYLTQVNKIGVEAATARGVIYYKPYEVCAVRVACVLWGTLASIFFTYLPYPITARSLMRDQLSKSMHLVANYNMIVHHTLKFRLRGTEGDSTNQQSRGYVLAKARKAMFHKTMALNASVRHSLYLQKYEPTLGGKFPVAKYKDILDRLSLLLEYTALMSYSTQAWSTHGPHAQYHQHSISARQWMQDLCELIESANIHAQKISCVLYQLSDALSTGRQLPGPVDAVKPYELWQNLEQFDPQILHRRHVRELGYSTYAVVELLSGVVANSVNELSRDVEFLVGVTHFDIMADGYDEAE</sequence>
<feature type="transmembrane region" description="Helical" evidence="6">
    <location>
        <begin position="142"/>
        <end position="165"/>
    </location>
</feature>
<feature type="transmembrane region" description="Helical" evidence="6">
    <location>
        <begin position="21"/>
        <end position="42"/>
    </location>
</feature>
<dbReference type="InterPro" id="IPR049453">
    <property type="entry name" value="Memb_transporter_dom"/>
</dbReference>
<keyword evidence="4 6" id="KW-0472">Membrane</keyword>
<dbReference type="Proteomes" id="UP000030641">
    <property type="component" value="Unassembled WGS sequence"/>
</dbReference>
<reference evidence="9 10" key="1">
    <citation type="journal article" date="2014" name="BMC Genomics">
        <title>Genome sequencing of four Aureobasidium pullulans varieties: biotechnological potential, stress tolerance, and description of new species.</title>
        <authorList>
            <person name="Gostin Ar C."/>
            <person name="Ohm R.A."/>
            <person name="Kogej T."/>
            <person name="Sonjak S."/>
            <person name="Turk M."/>
            <person name="Zajc J."/>
            <person name="Zalar P."/>
            <person name="Grube M."/>
            <person name="Sun H."/>
            <person name="Han J."/>
            <person name="Sharma A."/>
            <person name="Chiniquy J."/>
            <person name="Ngan C.Y."/>
            <person name="Lipzen A."/>
            <person name="Barry K."/>
            <person name="Grigoriev I.V."/>
            <person name="Gunde-Cimerman N."/>
        </authorList>
    </citation>
    <scope>NUCLEOTIDE SEQUENCE [LARGE SCALE GENOMIC DNA]</scope>
    <source>
        <strain evidence="9 10">EXF-2481</strain>
    </source>
</reference>
<feature type="region of interest" description="Disordered" evidence="5">
    <location>
        <begin position="237"/>
        <end position="257"/>
    </location>
</feature>
<feature type="transmembrane region" description="Helical" evidence="6">
    <location>
        <begin position="731"/>
        <end position="752"/>
    </location>
</feature>
<feature type="transmembrane region" description="Helical" evidence="6">
    <location>
        <begin position="689"/>
        <end position="706"/>
    </location>
</feature>